<dbReference type="GO" id="GO:0003904">
    <property type="term" value="F:deoxyribodipyrimidine photo-lyase activity"/>
    <property type="evidence" value="ECO:0007669"/>
    <property type="project" value="UniProtKB-EC"/>
</dbReference>
<evidence type="ECO:0000259" key="7">
    <source>
        <dbReference type="PROSITE" id="PS51645"/>
    </source>
</evidence>
<keyword evidence="4 6" id="KW-0274">FAD</keyword>
<keyword evidence="5 6" id="KW-0157">Chromophore</keyword>
<organism evidence="8 9">
    <name type="scientific">Christiangramia sediminicola</name>
    <dbReference type="NCBI Taxonomy" id="3073267"/>
    <lineage>
        <taxon>Bacteria</taxon>
        <taxon>Pseudomonadati</taxon>
        <taxon>Bacteroidota</taxon>
        <taxon>Flavobacteriia</taxon>
        <taxon>Flavobacteriales</taxon>
        <taxon>Flavobacteriaceae</taxon>
        <taxon>Christiangramia</taxon>
    </lineage>
</organism>
<dbReference type="InterPro" id="IPR018394">
    <property type="entry name" value="DNA_photolyase_1_CS_C"/>
</dbReference>
<dbReference type="PRINTS" id="PR00147">
    <property type="entry name" value="DNAPHOTLYASE"/>
</dbReference>
<dbReference type="InterPro" id="IPR002081">
    <property type="entry name" value="Cryptochrome/DNA_photolyase_1"/>
</dbReference>
<dbReference type="Gene3D" id="3.40.50.620">
    <property type="entry name" value="HUPs"/>
    <property type="match status" value="1"/>
</dbReference>
<proteinExistence type="inferred from homology"/>
<gene>
    <name evidence="8" type="ORF">RE431_07320</name>
</gene>
<dbReference type="InterPro" id="IPR005101">
    <property type="entry name" value="Cryptochr/Photolyase_FAD-bd"/>
</dbReference>
<dbReference type="Gene3D" id="1.25.40.80">
    <property type="match status" value="1"/>
</dbReference>
<evidence type="ECO:0000256" key="3">
    <source>
        <dbReference type="ARBA" id="ARBA00022630"/>
    </source>
</evidence>
<dbReference type="Gene3D" id="1.10.579.10">
    <property type="entry name" value="DNA Cyclobutane Dipyrimidine Photolyase, subunit A, domain 3"/>
    <property type="match status" value="1"/>
</dbReference>
<comment type="caution">
    <text evidence="8">The sequence shown here is derived from an EMBL/GenBank/DDBJ whole genome shotgun (WGS) entry which is preliminary data.</text>
</comment>
<dbReference type="SUPFAM" id="SSF52425">
    <property type="entry name" value="Cryptochrome/photolyase, N-terminal domain"/>
    <property type="match status" value="1"/>
</dbReference>
<dbReference type="EMBL" id="JAVJIU010000002">
    <property type="protein sequence ID" value="MDR5590443.1"/>
    <property type="molecule type" value="Genomic_DNA"/>
</dbReference>
<keyword evidence="8" id="KW-0456">Lyase</keyword>
<comment type="similarity">
    <text evidence="6">Belongs to the DNA photolyase family.</text>
</comment>
<dbReference type="InterPro" id="IPR006050">
    <property type="entry name" value="DNA_photolyase_N"/>
</dbReference>
<evidence type="ECO:0000256" key="2">
    <source>
        <dbReference type="ARBA" id="ARBA00001974"/>
    </source>
</evidence>
<sequence length="435" mass="51772">MSKKVNIFWFRRDLRLDDNAGLKAALQDEHPVLPIFIFDPEILDKLPEDDARVTFIFGELQKMRDELQKEHGSSIAMFHDEPEKVFKSLIKDYKIEKVFTNRDYEPYAKDRDEKISKLLSDEDIEFLDFKDQVIFEKDEVVKSDGDPYVVYTPYKNLWREKFSNTELDFHYTTRYMDNLYDNSRLPNLSLSDIGFKKSSLKVPDYKLTPGLIKDYKDKRDYPAVHGTSRLGPHLRFGTVSVRQMVRDADKQRNKTFLDELVWREFFMQILFHFPDTVTDAFKKKYDRIKWRNNKDEFELWKQGKTGYPLVDAGMRQLNESGFMHNRIRMLVGSFLCKHLLIDWRWGEAYFAEKLLDYEMSSNVGNWQWVAGSGVDAAPYFRIFNPTTQIEKFDKDEEYIKEWVSEYGSDDYPEKMVDHKEARERALKTYKEAVSN</sequence>
<accession>A0ABU1EQG2</accession>
<evidence type="ECO:0000256" key="5">
    <source>
        <dbReference type="ARBA" id="ARBA00022991"/>
    </source>
</evidence>
<evidence type="ECO:0000256" key="6">
    <source>
        <dbReference type="RuleBase" id="RU004182"/>
    </source>
</evidence>
<comment type="cofactor">
    <cofactor evidence="2">
        <name>FAD</name>
        <dbReference type="ChEBI" id="CHEBI:57692"/>
    </cofactor>
</comment>
<evidence type="ECO:0000313" key="8">
    <source>
        <dbReference type="EMBL" id="MDR5590443.1"/>
    </source>
</evidence>
<dbReference type="RefSeq" id="WP_309561312.1">
    <property type="nucleotide sequence ID" value="NZ_JAVJIU010000002.1"/>
</dbReference>
<dbReference type="EC" id="4.1.99.3" evidence="8"/>
<dbReference type="Pfam" id="PF00875">
    <property type="entry name" value="DNA_photolyase"/>
    <property type="match status" value="1"/>
</dbReference>
<keyword evidence="9" id="KW-1185">Reference proteome</keyword>
<feature type="domain" description="Photolyase/cryptochrome alpha/beta" evidence="7">
    <location>
        <begin position="4"/>
        <end position="134"/>
    </location>
</feature>
<dbReference type="InterPro" id="IPR014729">
    <property type="entry name" value="Rossmann-like_a/b/a_fold"/>
</dbReference>
<comment type="cofactor">
    <cofactor evidence="1">
        <name>(6R)-5,10-methylene-5,6,7,8-tetrahydrofolate</name>
        <dbReference type="ChEBI" id="CHEBI:15636"/>
    </cofactor>
</comment>
<dbReference type="PROSITE" id="PS00394">
    <property type="entry name" value="DNA_PHOTOLYASES_1_1"/>
    <property type="match status" value="1"/>
</dbReference>
<name>A0ABU1EQG2_9FLAO</name>
<dbReference type="InterPro" id="IPR036134">
    <property type="entry name" value="Crypto/Photolyase_FAD-like_sf"/>
</dbReference>
<dbReference type="InterPro" id="IPR036155">
    <property type="entry name" value="Crypto/Photolyase_N_sf"/>
</dbReference>
<dbReference type="SUPFAM" id="SSF48173">
    <property type="entry name" value="Cryptochrome/photolyase FAD-binding domain"/>
    <property type="match status" value="1"/>
</dbReference>
<dbReference type="PANTHER" id="PTHR11455:SF9">
    <property type="entry name" value="CRYPTOCHROME CIRCADIAN CLOCK 5 ISOFORM X1"/>
    <property type="match status" value="1"/>
</dbReference>
<evidence type="ECO:0000256" key="1">
    <source>
        <dbReference type="ARBA" id="ARBA00001932"/>
    </source>
</evidence>
<reference evidence="9" key="1">
    <citation type="submission" date="2023-07" db="EMBL/GenBank/DDBJ databases">
        <title>Christiangramia sp. SM2212., a novel bacterium of the family Flavobacteriaceae isolated from the sea sediment.</title>
        <authorList>
            <person name="Wang J."/>
            <person name="Zhang X."/>
        </authorList>
    </citation>
    <scope>NUCLEOTIDE SEQUENCE [LARGE SCALE GENOMIC DNA]</scope>
    <source>
        <strain evidence="9">SM2212</strain>
    </source>
</reference>
<evidence type="ECO:0000313" key="9">
    <source>
        <dbReference type="Proteomes" id="UP001257234"/>
    </source>
</evidence>
<dbReference type="Pfam" id="PF03441">
    <property type="entry name" value="FAD_binding_7"/>
    <property type="match status" value="1"/>
</dbReference>
<dbReference type="Proteomes" id="UP001257234">
    <property type="component" value="Unassembled WGS sequence"/>
</dbReference>
<dbReference type="PROSITE" id="PS51645">
    <property type="entry name" value="PHR_CRY_ALPHA_BETA"/>
    <property type="match status" value="1"/>
</dbReference>
<evidence type="ECO:0000256" key="4">
    <source>
        <dbReference type="ARBA" id="ARBA00022827"/>
    </source>
</evidence>
<protein>
    <submittedName>
        <fullName evidence="8">Deoxyribodipyrimidine photo-lyase</fullName>
        <ecNumber evidence="8">4.1.99.3</ecNumber>
    </submittedName>
</protein>
<dbReference type="PANTHER" id="PTHR11455">
    <property type="entry name" value="CRYPTOCHROME"/>
    <property type="match status" value="1"/>
</dbReference>
<keyword evidence="3 6" id="KW-0285">Flavoprotein</keyword>